<gene>
    <name evidence="2" type="ORF">BDV98DRAFT_647105</name>
</gene>
<evidence type="ECO:0000256" key="1">
    <source>
        <dbReference type="SAM" id="Phobius"/>
    </source>
</evidence>
<keyword evidence="1" id="KW-0472">Membrane</keyword>
<sequence>MKLSGLRLHRWRLLRCALAGLVVFSILASYIYLSVRPSYALYDRLHRSEVESANRFLHDSANDQAKFVVFRQLQGAGFNNQAQEILLFHHLALTSNRTYVYQPLVWRPRGEKATVPLSAFLYGVTDSSVPFAGFEDACPPESISHIRLRTKGVTHAALWTRALALLQSPARCIVVDDWILNWSYLASSAIPAIWPSFSQYLSSQFAWSPRILEISNRTYHTLNLRPNHLDIPGDRYLAVHFRRGDFEDHCRILSERQTGFTTWAVLPELQSAILSPPLDTANGSSVMEHCYPSIERVIAAIKMQTERHPLTTAVHVLHDGAWDHPTVYYLTHRLGSELKAQSLGWVGSPIARVTHSGQVPLQWGEADWAVAVDLEIARRADGFIGNGYSSFSTQAIALRLGADSGKLTDISIY</sequence>
<accession>A0A5C3QZZ4</accession>
<dbReference type="CDD" id="cd11296">
    <property type="entry name" value="O-FucT_like"/>
    <property type="match status" value="1"/>
</dbReference>
<dbReference type="AlphaFoldDB" id="A0A5C3QZZ4"/>
<reference evidence="2 3" key="1">
    <citation type="journal article" date="2019" name="Nat. Ecol. Evol.">
        <title>Megaphylogeny resolves global patterns of mushroom evolution.</title>
        <authorList>
            <person name="Varga T."/>
            <person name="Krizsan K."/>
            <person name="Foldi C."/>
            <person name="Dima B."/>
            <person name="Sanchez-Garcia M."/>
            <person name="Sanchez-Ramirez S."/>
            <person name="Szollosi G.J."/>
            <person name="Szarkandi J.G."/>
            <person name="Papp V."/>
            <person name="Albert L."/>
            <person name="Andreopoulos W."/>
            <person name="Angelini C."/>
            <person name="Antonin V."/>
            <person name="Barry K.W."/>
            <person name="Bougher N.L."/>
            <person name="Buchanan P."/>
            <person name="Buyck B."/>
            <person name="Bense V."/>
            <person name="Catcheside P."/>
            <person name="Chovatia M."/>
            <person name="Cooper J."/>
            <person name="Damon W."/>
            <person name="Desjardin D."/>
            <person name="Finy P."/>
            <person name="Geml J."/>
            <person name="Haridas S."/>
            <person name="Hughes K."/>
            <person name="Justo A."/>
            <person name="Karasinski D."/>
            <person name="Kautmanova I."/>
            <person name="Kiss B."/>
            <person name="Kocsube S."/>
            <person name="Kotiranta H."/>
            <person name="LaButti K.M."/>
            <person name="Lechner B.E."/>
            <person name="Liimatainen K."/>
            <person name="Lipzen A."/>
            <person name="Lukacs Z."/>
            <person name="Mihaltcheva S."/>
            <person name="Morgado L.N."/>
            <person name="Niskanen T."/>
            <person name="Noordeloos M.E."/>
            <person name="Ohm R.A."/>
            <person name="Ortiz-Santana B."/>
            <person name="Ovrebo C."/>
            <person name="Racz N."/>
            <person name="Riley R."/>
            <person name="Savchenko A."/>
            <person name="Shiryaev A."/>
            <person name="Soop K."/>
            <person name="Spirin V."/>
            <person name="Szebenyi C."/>
            <person name="Tomsovsky M."/>
            <person name="Tulloss R.E."/>
            <person name="Uehling J."/>
            <person name="Grigoriev I.V."/>
            <person name="Vagvolgyi C."/>
            <person name="Papp T."/>
            <person name="Martin F.M."/>
            <person name="Miettinen O."/>
            <person name="Hibbett D.S."/>
            <person name="Nagy L.G."/>
        </authorList>
    </citation>
    <scope>NUCLEOTIDE SEQUENCE [LARGE SCALE GENOMIC DNA]</scope>
    <source>
        <strain evidence="2 3">CBS 309.79</strain>
    </source>
</reference>
<protein>
    <submittedName>
        <fullName evidence="2">Uncharacterized protein</fullName>
    </submittedName>
</protein>
<dbReference type="OrthoDB" id="2559662at2759"/>
<organism evidence="2 3">
    <name type="scientific">Pterulicium gracile</name>
    <dbReference type="NCBI Taxonomy" id="1884261"/>
    <lineage>
        <taxon>Eukaryota</taxon>
        <taxon>Fungi</taxon>
        <taxon>Dikarya</taxon>
        <taxon>Basidiomycota</taxon>
        <taxon>Agaricomycotina</taxon>
        <taxon>Agaricomycetes</taxon>
        <taxon>Agaricomycetidae</taxon>
        <taxon>Agaricales</taxon>
        <taxon>Pleurotineae</taxon>
        <taxon>Pterulaceae</taxon>
        <taxon>Pterulicium</taxon>
    </lineage>
</organism>
<evidence type="ECO:0000313" key="3">
    <source>
        <dbReference type="Proteomes" id="UP000305067"/>
    </source>
</evidence>
<evidence type="ECO:0000313" key="2">
    <source>
        <dbReference type="EMBL" id="TFL07545.1"/>
    </source>
</evidence>
<keyword evidence="1" id="KW-1133">Transmembrane helix</keyword>
<dbReference type="Proteomes" id="UP000305067">
    <property type="component" value="Unassembled WGS sequence"/>
</dbReference>
<dbReference type="EMBL" id="ML178814">
    <property type="protein sequence ID" value="TFL07545.1"/>
    <property type="molecule type" value="Genomic_DNA"/>
</dbReference>
<keyword evidence="1" id="KW-0812">Transmembrane</keyword>
<name>A0A5C3QZZ4_9AGAR</name>
<dbReference type="Gene3D" id="3.40.50.11350">
    <property type="match status" value="1"/>
</dbReference>
<feature type="transmembrane region" description="Helical" evidence="1">
    <location>
        <begin position="12"/>
        <end position="33"/>
    </location>
</feature>
<keyword evidence="3" id="KW-1185">Reference proteome</keyword>
<dbReference type="STRING" id="1884261.A0A5C3QZZ4"/>
<proteinExistence type="predicted"/>